<gene>
    <name evidence="12" type="ORF">J2Z37_002394</name>
</gene>
<evidence type="ECO:0000256" key="2">
    <source>
        <dbReference type="ARBA" id="ARBA00007532"/>
    </source>
</evidence>
<keyword evidence="5" id="KW-0521">NADP</keyword>
<evidence type="ECO:0000256" key="1">
    <source>
        <dbReference type="ARBA" id="ARBA00001974"/>
    </source>
</evidence>
<dbReference type="Gene3D" id="3.50.50.60">
    <property type="entry name" value="FAD/NAD(P)-binding domain"/>
    <property type="match status" value="2"/>
</dbReference>
<evidence type="ECO:0000256" key="3">
    <source>
        <dbReference type="ARBA" id="ARBA00022630"/>
    </source>
</evidence>
<evidence type="ECO:0000256" key="6">
    <source>
        <dbReference type="ARBA" id="ARBA00023002"/>
    </source>
</evidence>
<dbReference type="InterPro" id="IPR036188">
    <property type="entry name" value="FAD/NAD-bd_sf"/>
</dbReference>
<evidence type="ECO:0000256" key="5">
    <source>
        <dbReference type="ARBA" id="ARBA00022857"/>
    </source>
</evidence>
<dbReference type="InterPro" id="IPR001100">
    <property type="entry name" value="Pyr_nuc-diS_OxRdtase"/>
</dbReference>
<evidence type="ECO:0000256" key="7">
    <source>
        <dbReference type="ARBA" id="ARBA00023157"/>
    </source>
</evidence>
<dbReference type="InterPro" id="IPR016156">
    <property type="entry name" value="FAD/NAD-linked_Rdtase_dimer_sf"/>
</dbReference>
<feature type="domain" description="Pyridine nucleotide-disulphide oxidoreductase dimerisation" evidence="10">
    <location>
        <begin position="337"/>
        <end position="442"/>
    </location>
</feature>
<name>A0ABS4GQ43_9BACL</name>
<dbReference type="RefSeq" id="WP_209810439.1">
    <property type="nucleotide sequence ID" value="NZ_JAGGKT010000006.1"/>
</dbReference>
<dbReference type="Pfam" id="PF07992">
    <property type="entry name" value="Pyr_redox_2"/>
    <property type="match status" value="1"/>
</dbReference>
<sequence>MKKYDLIVLGGGAGGLTAAAGAASLGAAVALVYAGPLGGDCLWTGCVPTKSLIHSAEIIHQSRGAAEFGLDFTGVPNFEQVQTRMQEAIEQIGRHDDPNRFRQLGVDLYQGFGSFMGPHEITINSETIYGKRIVISTGSRPFIPQIPGLDQVDYLTNENVLQLDERPHSLLIIGGGPIGVEFAQSFARFGTEVTVVEQGPMILSKEDDELVPFVARALERENIRLMTNAVVSSVNDSRVTIMQNGQESQVSVDRVFVAVGREPNTKRLHLENAGIRTAANGSIEVNDYLQTNVPHIYAVGDVNGRYPFTHTAGYEGKIVVSNALFGWKRKANYQHLPWVTYSDPELFHLGLTEKEARETIGAIRVYKVMLDEVDRFVINREREGMIKIITDRKGYILGAHAVADGAGEFMQEVVFAKQHGHKIGDLSHVIHPYPTKAGAVQQVADLYWRERLFSGQLTKWVRRYLKWFR</sequence>
<comment type="similarity">
    <text evidence="2 9">Belongs to the class-I pyridine nucleotide-disulfide oxidoreductase family.</text>
</comment>
<keyword evidence="3 9" id="KW-0285">Flavoprotein</keyword>
<dbReference type="PRINTS" id="PR00411">
    <property type="entry name" value="PNDRDTASEI"/>
</dbReference>
<dbReference type="Proteomes" id="UP001519343">
    <property type="component" value="Unassembled WGS sequence"/>
</dbReference>
<feature type="domain" description="FAD/NAD(P)-binding" evidence="11">
    <location>
        <begin position="4"/>
        <end position="316"/>
    </location>
</feature>
<dbReference type="PRINTS" id="PR00368">
    <property type="entry name" value="FADPNR"/>
</dbReference>
<comment type="cofactor">
    <cofactor evidence="1">
        <name>FAD</name>
        <dbReference type="ChEBI" id="CHEBI:57692"/>
    </cofactor>
</comment>
<keyword evidence="6 9" id="KW-0560">Oxidoreductase</keyword>
<evidence type="ECO:0000313" key="13">
    <source>
        <dbReference type="Proteomes" id="UP001519343"/>
    </source>
</evidence>
<keyword evidence="12" id="KW-0670">Pyruvate</keyword>
<comment type="caution">
    <text evidence="12">The sequence shown here is derived from an EMBL/GenBank/DDBJ whole genome shotgun (WGS) entry which is preliminary data.</text>
</comment>
<evidence type="ECO:0000256" key="9">
    <source>
        <dbReference type="RuleBase" id="RU003691"/>
    </source>
</evidence>
<proteinExistence type="inferred from homology"/>
<keyword evidence="4 9" id="KW-0274">FAD</keyword>
<dbReference type="InterPro" id="IPR023753">
    <property type="entry name" value="FAD/NAD-binding_dom"/>
</dbReference>
<dbReference type="SUPFAM" id="SSF51905">
    <property type="entry name" value="FAD/NAD(P)-binding domain"/>
    <property type="match status" value="1"/>
</dbReference>
<dbReference type="InterPro" id="IPR004099">
    <property type="entry name" value="Pyr_nucl-diS_OxRdtase_dimer"/>
</dbReference>
<dbReference type="InterPro" id="IPR012999">
    <property type="entry name" value="Pyr_OxRdtase_I_AS"/>
</dbReference>
<evidence type="ECO:0000313" key="12">
    <source>
        <dbReference type="EMBL" id="MBP1932393.1"/>
    </source>
</evidence>
<evidence type="ECO:0000259" key="11">
    <source>
        <dbReference type="Pfam" id="PF07992"/>
    </source>
</evidence>
<dbReference type="PROSITE" id="PS00076">
    <property type="entry name" value="PYRIDINE_REDOX_1"/>
    <property type="match status" value="1"/>
</dbReference>
<dbReference type="PANTHER" id="PTHR43014">
    <property type="entry name" value="MERCURIC REDUCTASE"/>
    <property type="match status" value="1"/>
</dbReference>
<keyword evidence="7" id="KW-1015">Disulfide bond</keyword>
<dbReference type="Gene3D" id="3.30.390.30">
    <property type="match status" value="1"/>
</dbReference>
<organism evidence="12 13">
    <name type="scientific">Ammoniphilus resinae</name>
    <dbReference type="NCBI Taxonomy" id="861532"/>
    <lineage>
        <taxon>Bacteria</taxon>
        <taxon>Bacillati</taxon>
        <taxon>Bacillota</taxon>
        <taxon>Bacilli</taxon>
        <taxon>Bacillales</taxon>
        <taxon>Paenibacillaceae</taxon>
        <taxon>Aneurinibacillus group</taxon>
        <taxon>Ammoniphilus</taxon>
    </lineage>
</organism>
<reference evidence="12 13" key="1">
    <citation type="submission" date="2021-03" db="EMBL/GenBank/DDBJ databases">
        <title>Genomic Encyclopedia of Type Strains, Phase IV (KMG-IV): sequencing the most valuable type-strain genomes for metagenomic binning, comparative biology and taxonomic classification.</title>
        <authorList>
            <person name="Goeker M."/>
        </authorList>
    </citation>
    <scope>NUCLEOTIDE SEQUENCE [LARGE SCALE GENOMIC DNA]</scope>
    <source>
        <strain evidence="12 13">DSM 24738</strain>
    </source>
</reference>
<protein>
    <submittedName>
        <fullName evidence="12">Pyruvate/2-oxoglutarate dehydrogenase complex dihydrolipoamide dehydrogenase (E3) component</fullName>
    </submittedName>
</protein>
<evidence type="ECO:0000256" key="8">
    <source>
        <dbReference type="ARBA" id="ARBA00023284"/>
    </source>
</evidence>
<dbReference type="PANTHER" id="PTHR43014:SF2">
    <property type="entry name" value="MERCURIC REDUCTASE"/>
    <property type="match status" value="1"/>
</dbReference>
<keyword evidence="13" id="KW-1185">Reference proteome</keyword>
<dbReference type="EMBL" id="JAGGKT010000006">
    <property type="protein sequence ID" value="MBP1932393.1"/>
    <property type="molecule type" value="Genomic_DNA"/>
</dbReference>
<accession>A0ABS4GQ43</accession>
<dbReference type="SUPFAM" id="SSF55424">
    <property type="entry name" value="FAD/NAD-linked reductases, dimerisation (C-terminal) domain"/>
    <property type="match status" value="1"/>
</dbReference>
<keyword evidence="8 9" id="KW-0676">Redox-active center</keyword>
<evidence type="ECO:0000259" key="10">
    <source>
        <dbReference type="Pfam" id="PF02852"/>
    </source>
</evidence>
<dbReference type="Pfam" id="PF02852">
    <property type="entry name" value="Pyr_redox_dim"/>
    <property type="match status" value="1"/>
</dbReference>
<dbReference type="PIRSF" id="PIRSF000350">
    <property type="entry name" value="Mercury_reductase_MerA"/>
    <property type="match status" value="1"/>
</dbReference>
<evidence type="ECO:0000256" key="4">
    <source>
        <dbReference type="ARBA" id="ARBA00022827"/>
    </source>
</evidence>